<name>A0ACC3DL35_9PEZI</name>
<protein>
    <submittedName>
        <fullName evidence="1">Uncharacterized protein</fullName>
    </submittedName>
</protein>
<evidence type="ECO:0000313" key="2">
    <source>
        <dbReference type="Proteomes" id="UP001186974"/>
    </source>
</evidence>
<dbReference type="Proteomes" id="UP001186974">
    <property type="component" value="Unassembled WGS sequence"/>
</dbReference>
<evidence type="ECO:0000313" key="1">
    <source>
        <dbReference type="EMBL" id="KAK3077208.1"/>
    </source>
</evidence>
<proteinExistence type="predicted"/>
<keyword evidence="2" id="KW-1185">Reference proteome</keyword>
<reference evidence="1" key="1">
    <citation type="submission" date="2024-09" db="EMBL/GenBank/DDBJ databases">
        <title>Black Yeasts Isolated from many extreme environments.</title>
        <authorList>
            <person name="Coleine C."/>
            <person name="Stajich J.E."/>
            <person name="Selbmann L."/>
        </authorList>
    </citation>
    <scope>NUCLEOTIDE SEQUENCE</scope>
    <source>
        <strain evidence="1">CCFEE 5737</strain>
    </source>
</reference>
<sequence>MKESNVVHIQAPVTVVGDIHGQFFDLIEIFEIGGNIPDTNYLFLGKERRERLMIPESHADFAISVGDYVDRGLFSVETISLLTCLKLRYPSRVHLIRGNHESRGVTQSYGFYTECSRKYGNASVWHYFTDMFDFLTLSVVINDQIFCVHGGLSPSIHSIDQIKIIDRFREIPHEGPMADLVWSDPDAERDEFSLSPRGAGYTFGAQVVKKFLEVNSMNHILRAHQLCQEGYQVLYDDRLSTVWSAPNYCYRCGNLASVLEVSDKGERFFNVFDAAPENESFKEHQAKSQGTEGVVTDYFL</sequence>
<accession>A0ACC3DL35</accession>
<dbReference type="EMBL" id="JAWDJW010003096">
    <property type="protein sequence ID" value="KAK3077208.1"/>
    <property type="molecule type" value="Genomic_DNA"/>
</dbReference>
<organism evidence="1 2">
    <name type="scientific">Coniosporium uncinatum</name>
    <dbReference type="NCBI Taxonomy" id="93489"/>
    <lineage>
        <taxon>Eukaryota</taxon>
        <taxon>Fungi</taxon>
        <taxon>Dikarya</taxon>
        <taxon>Ascomycota</taxon>
        <taxon>Pezizomycotina</taxon>
        <taxon>Dothideomycetes</taxon>
        <taxon>Dothideomycetes incertae sedis</taxon>
        <taxon>Coniosporium</taxon>
    </lineage>
</organism>
<gene>
    <name evidence="1" type="ORF">LTS18_010920</name>
</gene>
<comment type="caution">
    <text evidence="1">The sequence shown here is derived from an EMBL/GenBank/DDBJ whole genome shotgun (WGS) entry which is preliminary data.</text>
</comment>